<dbReference type="AlphaFoldDB" id="A0A1G6AH76"/>
<dbReference type="EMBL" id="FMXP01000004">
    <property type="protein sequence ID" value="SDB07767.1"/>
    <property type="molecule type" value="Genomic_DNA"/>
</dbReference>
<name>A0A1G6AH76_9STRE</name>
<dbReference type="Proteomes" id="UP000182508">
    <property type="component" value="Unassembled WGS sequence"/>
</dbReference>
<dbReference type="Pfam" id="PF11311">
    <property type="entry name" value="DUF3114"/>
    <property type="match status" value="1"/>
</dbReference>
<dbReference type="STRING" id="439219.SAMN02910293_00395"/>
<dbReference type="InterPro" id="IPR021462">
    <property type="entry name" value="DUF3114"/>
</dbReference>
<proteinExistence type="predicted"/>
<sequence>MWSKLRKCEFSQDGLRANYRRVKTILECQSFGWSTDLLIAAMNQNLDFSDLRIGSPLFLHLWGNAELWHSREEMLQIVLKMADLPKDLSGELEQNDYLVARISPDLPPDHGFWKSFASVVSSVFVGSKMCQKTLFAKQIHQFRYVISSQQAQYIRNHFKQPGLSDREALAIFLKRKKGQTWWRRNADYTLYESARLHNKLSLMGDDAMYPNGHFSINIKILLGFHTEFILDNEGNFLNEVDAERVWDKGIINGASFNYAEKNDKRHWELDIAPVKAHDPKFRKQTVKGYRSPNKQKRRLSLTSQDYHWSYFNRKGLFASNNRSSAKLVAREIRRMKRLISKS</sequence>
<dbReference type="eggNOG" id="ENOG503357U">
    <property type="taxonomic scope" value="Bacteria"/>
</dbReference>
<keyword evidence="2" id="KW-1185">Reference proteome</keyword>
<evidence type="ECO:0000313" key="2">
    <source>
        <dbReference type="Proteomes" id="UP000182508"/>
    </source>
</evidence>
<accession>A0A1G6AH76</accession>
<reference evidence="1 2" key="1">
    <citation type="submission" date="2016-10" db="EMBL/GenBank/DDBJ databases">
        <authorList>
            <person name="de Groot N.N."/>
        </authorList>
    </citation>
    <scope>NUCLEOTIDE SEQUENCE [LARGE SCALE GENOMIC DNA]</scope>
    <source>
        <strain evidence="1 2">A-4</strain>
    </source>
</reference>
<organism evidence="1 2">
    <name type="scientific">Streptococcus henryi</name>
    <dbReference type="NCBI Taxonomy" id="439219"/>
    <lineage>
        <taxon>Bacteria</taxon>
        <taxon>Bacillati</taxon>
        <taxon>Bacillota</taxon>
        <taxon>Bacilli</taxon>
        <taxon>Lactobacillales</taxon>
        <taxon>Streptococcaceae</taxon>
        <taxon>Streptococcus</taxon>
    </lineage>
</organism>
<protein>
    <recommendedName>
        <fullName evidence="3">DUF3114 domain-containing protein</fullName>
    </recommendedName>
</protein>
<evidence type="ECO:0008006" key="3">
    <source>
        <dbReference type="Google" id="ProtNLM"/>
    </source>
</evidence>
<dbReference type="RefSeq" id="WP_074485145.1">
    <property type="nucleotide sequence ID" value="NZ_FMXP01000004.1"/>
</dbReference>
<evidence type="ECO:0000313" key="1">
    <source>
        <dbReference type="EMBL" id="SDB07767.1"/>
    </source>
</evidence>
<gene>
    <name evidence="1" type="ORF">SAMN02910293_00395</name>
</gene>